<reference evidence="3 4" key="1">
    <citation type="journal article" date="2013" name="Antonie Van Leeuwenhoek">
        <title>Paracoccus zhejiangensis sp. nov., isolated from activated sludge in wastewater-treatment system.</title>
        <authorList>
            <person name="Wu Z.G."/>
            <person name="Zhang D.F."/>
            <person name="Liu Y.L."/>
            <person name="Wang F."/>
            <person name="Jiang X."/>
            <person name="Li C."/>
            <person name="Li S.P."/>
            <person name="Hong Q."/>
            <person name="Li W.J."/>
        </authorList>
    </citation>
    <scope>NUCLEOTIDE SEQUENCE [LARGE SCALE GENOMIC DNA]</scope>
    <source>
        <strain evidence="3 4">J6</strain>
    </source>
</reference>
<sequence>MSNINRVSRRGLLLGAGALTTLALAGCNNAVGENASARLDARVDATHQYMVSTYPSTAAMVQSAAGVLYMPLMTEAGLGIGGAYGQGALRIGGATVDYYSATQASIGFQAGAQQYAHVLVFQTPQALAAFRTAPGWVAGADAYYAMPSGGLAMGADTVTAQHPVVALIFGQSGLMAGATIEGTKYTRIIPSSMDVGMRPMTPGMQMPQLQMPRLGGQPPA</sequence>
<evidence type="ECO:0000313" key="4">
    <source>
        <dbReference type="Proteomes" id="UP000234530"/>
    </source>
</evidence>
<gene>
    <name evidence="3" type="ORF">CX676_07580</name>
</gene>
<dbReference type="AlphaFoldDB" id="A0A2H5F3X4"/>
<dbReference type="PROSITE" id="PS51318">
    <property type="entry name" value="TAT"/>
    <property type="match status" value="1"/>
</dbReference>
<proteinExistence type="predicted"/>
<protein>
    <submittedName>
        <fullName evidence="3">Twin-arginine translocation pathway signal</fullName>
    </submittedName>
</protein>
<dbReference type="EMBL" id="CP025430">
    <property type="protein sequence ID" value="AUH66227.1"/>
    <property type="molecule type" value="Genomic_DNA"/>
</dbReference>
<feature type="chain" id="PRO_5014189939" evidence="1">
    <location>
        <begin position="26"/>
        <end position="220"/>
    </location>
</feature>
<dbReference type="Pfam" id="PF04366">
    <property type="entry name" value="Ysc84"/>
    <property type="match status" value="1"/>
</dbReference>
<feature type="signal peptide" evidence="1">
    <location>
        <begin position="1"/>
        <end position="25"/>
    </location>
</feature>
<name>A0A2H5F3X4_9RHOB</name>
<feature type="domain" description="Ysc84 actin-binding" evidence="2">
    <location>
        <begin position="103"/>
        <end position="186"/>
    </location>
</feature>
<dbReference type="KEGG" id="pzh:CX676_07580"/>
<dbReference type="InterPro" id="IPR006311">
    <property type="entry name" value="TAT_signal"/>
</dbReference>
<keyword evidence="1" id="KW-0732">Signal</keyword>
<accession>A0A2H5F3X4</accession>
<evidence type="ECO:0000313" key="3">
    <source>
        <dbReference type="EMBL" id="AUH66227.1"/>
    </source>
</evidence>
<dbReference type="InterPro" id="IPR007461">
    <property type="entry name" value="Ysc84_actin-binding"/>
</dbReference>
<evidence type="ECO:0000256" key="1">
    <source>
        <dbReference type="SAM" id="SignalP"/>
    </source>
</evidence>
<dbReference type="Proteomes" id="UP000234530">
    <property type="component" value="Chromosome"/>
</dbReference>
<organism evidence="3 4">
    <name type="scientific">Paracoccus zhejiangensis</name>
    <dbReference type="NCBI Taxonomy" id="1077935"/>
    <lineage>
        <taxon>Bacteria</taxon>
        <taxon>Pseudomonadati</taxon>
        <taxon>Pseudomonadota</taxon>
        <taxon>Alphaproteobacteria</taxon>
        <taxon>Rhodobacterales</taxon>
        <taxon>Paracoccaceae</taxon>
        <taxon>Paracoccus</taxon>
    </lineage>
</organism>
<evidence type="ECO:0000259" key="2">
    <source>
        <dbReference type="Pfam" id="PF04366"/>
    </source>
</evidence>
<dbReference type="PROSITE" id="PS51257">
    <property type="entry name" value="PROKAR_LIPOPROTEIN"/>
    <property type="match status" value="1"/>
</dbReference>
<keyword evidence="4" id="KW-1185">Reference proteome</keyword>
<dbReference type="OrthoDB" id="7847492at2"/>